<sequence>MIAIPTGVRWYLIVILIFISLVTSDIEHLFMCLLVICMFSLEKCLFRSFVHFLIGLGVFLLWNFVSLYKFWILTLYQIYWQICFPILCVVFFILLMFFLCCAKV</sequence>
<evidence type="ECO:0000256" key="1">
    <source>
        <dbReference type="SAM" id="Phobius"/>
    </source>
</evidence>
<dbReference type="EMBL" id="GABZ01008621">
    <property type="protein sequence ID" value="JAA44904.1"/>
    <property type="molecule type" value="mRNA"/>
</dbReference>
<accession>K9IY21</accession>
<name>K9IY21_DESRO</name>
<dbReference type="AlphaFoldDB" id="K9IY21"/>
<keyword evidence="1" id="KW-1133">Transmembrane helix</keyword>
<organism evidence="2">
    <name type="scientific">Desmodus rotundus</name>
    <name type="common">Vampire bat</name>
    <dbReference type="NCBI Taxonomy" id="9430"/>
    <lineage>
        <taxon>Eukaryota</taxon>
        <taxon>Metazoa</taxon>
        <taxon>Chordata</taxon>
        <taxon>Craniata</taxon>
        <taxon>Vertebrata</taxon>
        <taxon>Euteleostomi</taxon>
        <taxon>Mammalia</taxon>
        <taxon>Eutheria</taxon>
        <taxon>Laurasiatheria</taxon>
        <taxon>Chiroptera</taxon>
        <taxon>Yangochiroptera</taxon>
        <taxon>Phyllostomidae</taxon>
        <taxon>Desmodontinae</taxon>
        <taxon>Desmodus</taxon>
    </lineage>
</organism>
<feature type="transmembrane region" description="Helical" evidence="1">
    <location>
        <begin position="12"/>
        <end position="37"/>
    </location>
</feature>
<feature type="transmembrane region" description="Helical" evidence="1">
    <location>
        <begin position="78"/>
        <end position="102"/>
    </location>
</feature>
<protein>
    <submittedName>
        <fullName evidence="2">Uncharacterized protein</fullName>
    </submittedName>
</protein>
<evidence type="ECO:0000313" key="2">
    <source>
        <dbReference type="EMBL" id="JAA44904.1"/>
    </source>
</evidence>
<reference evidence="2" key="1">
    <citation type="submission" date="2012-11" db="EMBL/GenBank/DDBJ databases">
        <title>The Vampirome: Transcriptome and Proteome Analysis of the Submandibular and Accessory Glands of the Vampire Bat and Vector of Human Rabies, Desmodus rotundus.</title>
        <authorList>
            <person name="Francischetti I.M.B."/>
            <person name="Assumpcao T.C.F."/>
            <person name="Ma D."/>
            <person name="Vicente E.C."/>
            <person name="Ribeiro J.M.C."/>
        </authorList>
    </citation>
    <scope>NUCLEOTIDE SEQUENCE</scope>
    <source>
        <tissue evidence="2">Salivary gland</tissue>
    </source>
</reference>
<proteinExistence type="evidence at transcript level"/>
<keyword evidence="1" id="KW-0812">Transmembrane</keyword>
<keyword evidence="1" id="KW-0472">Membrane</keyword>
<feature type="transmembrane region" description="Helical" evidence="1">
    <location>
        <begin position="49"/>
        <end position="72"/>
    </location>
</feature>